<accession>A0ABN3YDK0</accession>
<dbReference type="Proteomes" id="UP001501532">
    <property type="component" value="Unassembled WGS sequence"/>
</dbReference>
<organism evidence="2 3">
    <name type="scientific">Streptomyces glomeratus</name>
    <dbReference type="NCBI Taxonomy" id="284452"/>
    <lineage>
        <taxon>Bacteria</taxon>
        <taxon>Bacillati</taxon>
        <taxon>Actinomycetota</taxon>
        <taxon>Actinomycetes</taxon>
        <taxon>Kitasatosporales</taxon>
        <taxon>Streptomycetaceae</taxon>
        <taxon>Streptomyces</taxon>
    </lineage>
</organism>
<proteinExistence type="predicted"/>
<name>A0ABN3YDK0_9ACTN</name>
<evidence type="ECO:0000313" key="3">
    <source>
        <dbReference type="Proteomes" id="UP001501532"/>
    </source>
</evidence>
<comment type="caution">
    <text evidence="2">The sequence shown here is derived from an EMBL/GenBank/DDBJ whole genome shotgun (WGS) entry which is preliminary data.</text>
</comment>
<gene>
    <name evidence="2" type="ORF">GCM10010448_02710</name>
</gene>
<dbReference type="EMBL" id="BAAAUF010000001">
    <property type="protein sequence ID" value="GAA3024369.1"/>
    <property type="molecule type" value="Genomic_DNA"/>
</dbReference>
<sequence>MSERIRRSSPWESPESCGRGMRRTRTPTPELSVLRWEAELLSPVSVAAGVRVAVAESVRAGVTPALDMYLFH</sequence>
<evidence type="ECO:0000313" key="2">
    <source>
        <dbReference type="EMBL" id="GAA3024369.1"/>
    </source>
</evidence>
<reference evidence="2 3" key="1">
    <citation type="journal article" date="2019" name="Int. J. Syst. Evol. Microbiol.">
        <title>The Global Catalogue of Microorganisms (GCM) 10K type strain sequencing project: providing services to taxonomists for standard genome sequencing and annotation.</title>
        <authorList>
            <consortium name="The Broad Institute Genomics Platform"/>
            <consortium name="The Broad Institute Genome Sequencing Center for Infectious Disease"/>
            <person name="Wu L."/>
            <person name="Ma J."/>
        </authorList>
    </citation>
    <scope>NUCLEOTIDE SEQUENCE [LARGE SCALE GENOMIC DNA]</scope>
    <source>
        <strain evidence="2 3">JCM 9091</strain>
    </source>
</reference>
<feature type="region of interest" description="Disordered" evidence="1">
    <location>
        <begin position="1"/>
        <end position="26"/>
    </location>
</feature>
<protein>
    <submittedName>
        <fullName evidence="2">Uncharacterized protein</fullName>
    </submittedName>
</protein>
<evidence type="ECO:0000256" key="1">
    <source>
        <dbReference type="SAM" id="MobiDB-lite"/>
    </source>
</evidence>
<keyword evidence="3" id="KW-1185">Reference proteome</keyword>